<evidence type="ECO:0000256" key="1">
    <source>
        <dbReference type="SAM" id="Phobius"/>
    </source>
</evidence>
<dbReference type="EMBL" id="CP134537">
    <property type="protein sequence ID" value="WNH08616.1"/>
    <property type="molecule type" value="Genomic_DNA"/>
</dbReference>
<dbReference type="InterPro" id="IPR036514">
    <property type="entry name" value="SGNH_hydro_sf"/>
</dbReference>
<accession>A0ABY9XRR3</accession>
<dbReference type="Gene3D" id="3.40.50.1110">
    <property type="entry name" value="SGNH hydrolase"/>
    <property type="match status" value="1"/>
</dbReference>
<proteinExistence type="predicted"/>
<evidence type="ECO:0000313" key="3">
    <source>
        <dbReference type="Proteomes" id="UP001302806"/>
    </source>
</evidence>
<reference evidence="2 3" key="1">
    <citation type="submission" date="2023-09" db="EMBL/GenBank/DDBJ databases">
        <title>Thalassobella suaedae gen. nov., sp. nov., a marine bacterium of the family Flavobacteriaceae isolated from a halophyte Suaeda japonica.</title>
        <authorList>
            <person name="Lee S.Y."/>
            <person name="Hwang C.Y."/>
        </authorList>
    </citation>
    <scope>NUCLEOTIDE SEQUENCE [LARGE SCALE GENOMIC DNA]</scope>
    <source>
        <strain evidence="2 3">HL-DH14</strain>
    </source>
</reference>
<dbReference type="SUPFAM" id="SSF52266">
    <property type="entry name" value="SGNH hydrolase"/>
    <property type="match status" value="1"/>
</dbReference>
<sequence>MKNKSLVYLIFKSLLLIFVFCFLVVKIEFLFKRDNPSTNTWDVFYKQKPNTADFLFFGNSHIGNGLDLNIINSKTKAKVFTLYGYGQTLPQVYYNVKEALKYQTPKLIVLETYSISNFSENHFNKQKRIPKINSFDAKNFDFVKVEEFLDLYKDEGIYNFSPLITNHFSWSKKDFIKNNLNKKLNSKAYFLGNLKSTHILNKAKINLYREKDFGNSIFKISEHQLSYFNKIVDLAKEKNIQVMLVTIPYFKEYRNKINYESIHKSMIDLATKNEFKYLDLNKVFPNMEYNCFMDDKVRTNQHLNYKGNILVSNYLADYISEHYSFKLNKGNKAFPEYYLYNKIKSDSLNDGSLIIGNLDRINGIKTNNLSIKQEEKSDLKLSGWIAVENHRSEFIEMFIALVKNDNFIYVSQPNQLNIKKRLDVTKNLKQVNNLYDDSGFDVNINSLLLEKGQYKIYLIIRTPEGEIAIKNSGKKVEII</sequence>
<keyword evidence="1" id="KW-0472">Membrane</keyword>
<gene>
    <name evidence="2" type="ORF">RHP51_16180</name>
</gene>
<evidence type="ECO:0008006" key="4">
    <source>
        <dbReference type="Google" id="ProtNLM"/>
    </source>
</evidence>
<dbReference type="RefSeq" id="WP_415865244.1">
    <property type="nucleotide sequence ID" value="NZ_CP134537.1"/>
</dbReference>
<organism evidence="2 3">
    <name type="scientific">Thalassobellus suaedae</name>
    <dbReference type="NCBI Taxonomy" id="3074124"/>
    <lineage>
        <taxon>Bacteria</taxon>
        <taxon>Pseudomonadati</taxon>
        <taxon>Bacteroidota</taxon>
        <taxon>Flavobacteriia</taxon>
        <taxon>Flavobacteriales</taxon>
        <taxon>Flavobacteriaceae</taxon>
        <taxon>Thalassobellus</taxon>
    </lineage>
</organism>
<protein>
    <recommendedName>
        <fullName evidence="4">AlgX/AlgJ SGNH hydrolase-like domain-containing protein</fullName>
    </recommendedName>
</protein>
<keyword evidence="1" id="KW-1133">Transmembrane helix</keyword>
<feature type="transmembrane region" description="Helical" evidence="1">
    <location>
        <begin position="6"/>
        <end position="25"/>
    </location>
</feature>
<name>A0ABY9XRR3_9FLAO</name>
<dbReference type="Proteomes" id="UP001302806">
    <property type="component" value="Chromosome"/>
</dbReference>
<keyword evidence="1" id="KW-0812">Transmembrane</keyword>
<evidence type="ECO:0000313" key="2">
    <source>
        <dbReference type="EMBL" id="WNH08616.1"/>
    </source>
</evidence>